<dbReference type="EMBL" id="QMIG01000004">
    <property type="protein sequence ID" value="RAW16400.1"/>
    <property type="molecule type" value="Genomic_DNA"/>
</dbReference>
<evidence type="ECO:0000313" key="3">
    <source>
        <dbReference type="EMBL" id="RAW16400.1"/>
    </source>
</evidence>
<name>A0A329QVE7_9ACTN</name>
<dbReference type="SUPFAM" id="SSF50475">
    <property type="entry name" value="FMN-binding split barrel"/>
    <property type="match status" value="1"/>
</dbReference>
<dbReference type="AlphaFoldDB" id="A0A329QVE7"/>
<dbReference type="PANTHER" id="PTHR30466:SF1">
    <property type="entry name" value="FMN REDUCTASE (NADH) RUTF"/>
    <property type="match status" value="1"/>
</dbReference>
<organism evidence="3 4">
    <name type="scientific">Phytoactinopolyspora halophila</name>
    <dbReference type="NCBI Taxonomy" id="1981511"/>
    <lineage>
        <taxon>Bacteria</taxon>
        <taxon>Bacillati</taxon>
        <taxon>Actinomycetota</taxon>
        <taxon>Actinomycetes</taxon>
        <taxon>Jiangellales</taxon>
        <taxon>Jiangellaceae</taxon>
        <taxon>Phytoactinopolyspora</taxon>
    </lineage>
</organism>
<dbReference type="Proteomes" id="UP000250462">
    <property type="component" value="Unassembled WGS sequence"/>
</dbReference>
<dbReference type="Pfam" id="PF01613">
    <property type="entry name" value="Flavin_Reduct"/>
    <property type="match status" value="1"/>
</dbReference>
<proteinExistence type="predicted"/>
<gene>
    <name evidence="3" type="ORF">DPM12_07160</name>
</gene>
<accession>A0A329QVE7</accession>
<dbReference type="InterPro" id="IPR050268">
    <property type="entry name" value="NADH-dep_flavin_reductase"/>
</dbReference>
<evidence type="ECO:0000313" key="4">
    <source>
        <dbReference type="Proteomes" id="UP000250462"/>
    </source>
</evidence>
<keyword evidence="1" id="KW-0560">Oxidoreductase</keyword>
<dbReference type="GO" id="GO:0042602">
    <property type="term" value="F:riboflavin reductase (NADPH) activity"/>
    <property type="evidence" value="ECO:0007669"/>
    <property type="project" value="TreeGrafter"/>
</dbReference>
<dbReference type="InterPro" id="IPR002563">
    <property type="entry name" value="Flavin_Rdtase-like_dom"/>
</dbReference>
<feature type="domain" description="Flavin reductase like" evidence="2">
    <location>
        <begin position="52"/>
        <end position="201"/>
    </location>
</feature>
<protein>
    <recommendedName>
        <fullName evidence="2">Flavin reductase like domain-containing protein</fullName>
    </recommendedName>
</protein>
<reference evidence="3 4" key="1">
    <citation type="submission" date="2018-06" db="EMBL/GenBank/DDBJ databases">
        <title>Phytoactinopolyspora halophila sp. nov., a novel halophilic actinomycete isolated from a saline soil in China.</title>
        <authorList>
            <person name="Tang S.-K."/>
        </authorList>
    </citation>
    <scope>NUCLEOTIDE SEQUENCE [LARGE SCALE GENOMIC DNA]</scope>
    <source>
        <strain evidence="3 4">YIM 96934</strain>
    </source>
</reference>
<dbReference type="GO" id="GO:0010181">
    <property type="term" value="F:FMN binding"/>
    <property type="evidence" value="ECO:0007669"/>
    <property type="project" value="InterPro"/>
</dbReference>
<sequence>MTSEPEPRNGHSFDPAVRALSSERHRSVTGAVPEMLPHAAQVRDAPDFRDAMARLGSGVGILTTLDPIGRDCGLTVSAVSAVSLDPPLVLVCVKKDGFIHDAIYVADGWSLTFLAVDQLEVARYCARHRHPGARDDFSAWTTRRTDNGELIFTGGVAAVECAPYQFVDAGDHTIAIGEVVRVPADMRGETPLLHVDRAYVTPGDIVD</sequence>
<evidence type="ECO:0000256" key="1">
    <source>
        <dbReference type="ARBA" id="ARBA00023002"/>
    </source>
</evidence>
<dbReference type="Gene3D" id="2.30.110.10">
    <property type="entry name" value="Electron Transport, Fmn-binding Protein, Chain A"/>
    <property type="match status" value="1"/>
</dbReference>
<dbReference type="InterPro" id="IPR012349">
    <property type="entry name" value="Split_barrel_FMN-bd"/>
</dbReference>
<dbReference type="SMART" id="SM00903">
    <property type="entry name" value="Flavin_Reduct"/>
    <property type="match status" value="1"/>
</dbReference>
<comment type="caution">
    <text evidence="3">The sequence shown here is derived from an EMBL/GenBank/DDBJ whole genome shotgun (WGS) entry which is preliminary data.</text>
</comment>
<dbReference type="PANTHER" id="PTHR30466">
    <property type="entry name" value="FLAVIN REDUCTASE"/>
    <property type="match status" value="1"/>
</dbReference>
<evidence type="ECO:0000259" key="2">
    <source>
        <dbReference type="SMART" id="SM00903"/>
    </source>
</evidence>
<keyword evidence="4" id="KW-1185">Reference proteome</keyword>